<feature type="transmembrane region" description="Helical" evidence="6">
    <location>
        <begin position="172"/>
        <end position="193"/>
    </location>
</feature>
<evidence type="ECO:0000256" key="5">
    <source>
        <dbReference type="ARBA" id="ARBA00023136"/>
    </source>
</evidence>
<feature type="transmembrane region" description="Helical" evidence="6">
    <location>
        <begin position="102"/>
        <end position="121"/>
    </location>
</feature>
<dbReference type="AlphaFoldDB" id="A0A150H5U1"/>
<accession>A0A150H5U1</accession>
<comment type="similarity">
    <text evidence="2 6">Belongs to the 4-toluene sulfonate uptake permease (TSUP) (TC 2.A.102) family.</text>
</comment>
<reference evidence="7 8" key="1">
    <citation type="submission" date="2016-01" db="EMBL/GenBank/DDBJ databases">
        <title>Use of Whole Genome Sequencing to ascertain that Brevibacterium massiliense (Roux, Raoult 2009) is a later heterotypic synonym of Brevibacterium ravenspurgense (Mages 2008).</title>
        <authorList>
            <person name="Bernier A.-M."/>
            <person name="Burdz T."/>
            <person name="Huynh C."/>
            <person name="Pachecho A.L."/>
            <person name="Wiebe D."/>
            <person name="Bonner C."/>
            <person name="Bernard K."/>
        </authorList>
    </citation>
    <scope>NUCLEOTIDE SEQUENCE [LARGE SCALE GENOMIC DNA]</scope>
    <source>
        <strain evidence="7 8">CCUG56047</strain>
    </source>
</reference>
<feature type="transmembrane region" description="Helical" evidence="6">
    <location>
        <begin position="200"/>
        <end position="221"/>
    </location>
</feature>
<evidence type="ECO:0000256" key="3">
    <source>
        <dbReference type="ARBA" id="ARBA00022692"/>
    </source>
</evidence>
<dbReference type="RefSeq" id="WP_082791126.1">
    <property type="nucleotide sequence ID" value="NZ_LQQC01000012.1"/>
</dbReference>
<proteinExistence type="inferred from homology"/>
<keyword evidence="5 6" id="KW-0472">Membrane</keyword>
<evidence type="ECO:0000256" key="2">
    <source>
        <dbReference type="ARBA" id="ARBA00009142"/>
    </source>
</evidence>
<feature type="transmembrane region" description="Helical" evidence="6">
    <location>
        <begin position="233"/>
        <end position="250"/>
    </location>
</feature>
<dbReference type="Proteomes" id="UP000243589">
    <property type="component" value="Unassembled WGS sequence"/>
</dbReference>
<organism evidence="7 8">
    <name type="scientific">Brevibacterium ravenspurgense</name>
    <dbReference type="NCBI Taxonomy" id="479117"/>
    <lineage>
        <taxon>Bacteria</taxon>
        <taxon>Bacillati</taxon>
        <taxon>Actinomycetota</taxon>
        <taxon>Actinomycetes</taxon>
        <taxon>Micrococcales</taxon>
        <taxon>Brevibacteriaceae</taxon>
        <taxon>Brevibacterium</taxon>
    </lineage>
</organism>
<feature type="transmembrane region" description="Helical" evidence="6">
    <location>
        <begin position="133"/>
        <end position="166"/>
    </location>
</feature>
<keyword evidence="6" id="KW-1003">Cell membrane</keyword>
<dbReference type="EMBL" id="LQQC01000012">
    <property type="protein sequence ID" value="KXZ57421.1"/>
    <property type="molecule type" value="Genomic_DNA"/>
</dbReference>
<evidence type="ECO:0000256" key="6">
    <source>
        <dbReference type="RuleBase" id="RU363041"/>
    </source>
</evidence>
<feature type="transmembrane region" description="Helical" evidence="6">
    <location>
        <begin position="46"/>
        <end position="64"/>
    </location>
</feature>
<name>A0A150H5U1_9MICO</name>
<keyword evidence="4 6" id="KW-1133">Transmembrane helix</keyword>
<dbReference type="InterPro" id="IPR051598">
    <property type="entry name" value="TSUP/Inactive_protease-like"/>
</dbReference>
<comment type="caution">
    <text evidence="7">The sequence shown here is derived from an EMBL/GenBank/DDBJ whole genome shotgun (WGS) entry which is preliminary data.</text>
</comment>
<keyword evidence="3 6" id="KW-0812">Transmembrane</keyword>
<protein>
    <recommendedName>
        <fullName evidence="6">Probable membrane transporter protein</fullName>
    </recommendedName>
</protein>
<dbReference type="PANTHER" id="PTHR43701:SF2">
    <property type="entry name" value="MEMBRANE TRANSPORTER PROTEIN YJNA-RELATED"/>
    <property type="match status" value="1"/>
</dbReference>
<dbReference type="PANTHER" id="PTHR43701">
    <property type="entry name" value="MEMBRANE TRANSPORTER PROTEIN MJ0441-RELATED"/>
    <property type="match status" value="1"/>
</dbReference>
<evidence type="ECO:0000256" key="4">
    <source>
        <dbReference type="ARBA" id="ARBA00022989"/>
    </source>
</evidence>
<keyword evidence="8" id="KW-1185">Reference proteome</keyword>
<evidence type="ECO:0000256" key="1">
    <source>
        <dbReference type="ARBA" id="ARBA00004141"/>
    </source>
</evidence>
<dbReference type="Pfam" id="PF01925">
    <property type="entry name" value="TauE"/>
    <property type="match status" value="1"/>
</dbReference>
<sequence length="253" mass="26085">MTVTAPIVVALILALLVGVTIGLFGGGGGILTLPILTYAAGFPTEQAIAMSLFIVGTTSLISAVRHAFSDRVQWKIGTVFALGSMVGSFFGGKLSGYLPGTVLMLIFGTVMFAAGIGMIRRRRGDTVERRPKVWLVVVLGTMIGVIAGLVGAGGGFLIVPALALVGGLGMNFAVATSVYIIALQSAAGLLGHLGQTEIPWVFTLVFTGLSIVGSMIGASFIGKVPERKLKRGFGVFVLAMAVFVLGEQILSAV</sequence>
<dbReference type="GO" id="GO:0005886">
    <property type="term" value="C:plasma membrane"/>
    <property type="evidence" value="ECO:0007669"/>
    <property type="project" value="UniProtKB-SubCell"/>
</dbReference>
<dbReference type="InterPro" id="IPR002781">
    <property type="entry name" value="TM_pro_TauE-like"/>
</dbReference>
<gene>
    <name evidence="7" type="ORF">Bravens_01943</name>
</gene>
<comment type="subcellular location">
    <subcellularLocation>
        <location evidence="6">Cell membrane</location>
        <topology evidence="6">Multi-pass membrane protein</topology>
    </subcellularLocation>
    <subcellularLocation>
        <location evidence="1">Membrane</location>
        <topology evidence="1">Multi-pass membrane protein</topology>
    </subcellularLocation>
</comment>
<evidence type="ECO:0000313" key="8">
    <source>
        <dbReference type="Proteomes" id="UP000243589"/>
    </source>
</evidence>
<dbReference type="PATRIC" id="fig|479117.4.peg.1927"/>
<evidence type="ECO:0000313" key="7">
    <source>
        <dbReference type="EMBL" id="KXZ57421.1"/>
    </source>
</evidence>
<feature type="transmembrane region" description="Helical" evidence="6">
    <location>
        <begin position="7"/>
        <end position="40"/>
    </location>
</feature>